<sequence>MIIRHTLIQNMLIGLSGYLTGYDGKFAFDKPGDKYENTSYLGMRLFCTALGATVVPLTFLTVEEMTHSVNSALYASLLILFGK</sequence>
<comment type="subcellular location">
    <subcellularLocation>
        <location evidence="1">Endomembrane system</location>
        <topology evidence="1">Multi-pass membrane protein</topology>
    </subcellularLocation>
</comment>
<evidence type="ECO:0000256" key="5">
    <source>
        <dbReference type="ARBA" id="ARBA00022679"/>
    </source>
</evidence>
<dbReference type="Proteomes" id="UP001152888">
    <property type="component" value="Unassembled WGS sequence"/>
</dbReference>
<keyword evidence="8 10" id="KW-0472">Membrane</keyword>
<evidence type="ECO:0000256" key="4">
    <source>
        <dbReference type="ARBA" id="ARBA00022676"/>
    </source>
</evidence>
<evidence type="ECO:0000256" key="3">
    <source>
        <dbReference type="ARBA" id="ARBA00007222"/>
    </source>
</evidence>
<protein>
    <recommendedName>
        <fullName evidence="9">Protein O-mannosyl-transferase 2</fullName>
    </recommendedName>
</protein>
<dbReference type="InterPro" id="IPR027005">
    <property type="entry name" value="PMT-like"/>
</dbReference>
<dbReference type="AlphaFoldDB" id="A0A9P0QBE3"/>
<evidence type="ECO:0000259" key="11">
    <source>
        <dbReference type="Pfam" id="PF02366"/>
    </source>
</evidence>
<evidence type="ECO:0000313" key="12">
    <source>
        <dbReference type="EMBL" id="CAH2016465.1"/>
    </source>
</evidence>
<evidence type="ECO:0000256" key="6">
    <source>
        <dbReference type="ARBA" id="ARBA00022692"/>
    </source>
</evidence>
<keyword evidence="13" id="KW-1185">Reference proteome</keyword>
<keyword evidence="5" id="KW-0808">Transferase</keyword>
<dbReference type="GO" id="GO:0004169">
    <property type="term" value="F:dolichyl-phosphate-mannose-protein mannosyltransferase activity"/>
    <property type="evidence" value="ECO:0007669"/>
    <property type="project" value="TreeGrafter"/>
</dbReference>
<dbReference type="OrthoDB" id="6762366at2759"/>
<reference evidence="12" key="1">
    <citation type="submission" date="2022-03" db="EMBL/GenBank/DDBJ databases">
        <authorList>
            <person name="Sayadi A."/>
        </authorList>
    </citation>
    <scope>NUCLEOTIDE SEQUENCE</scope>
</reference>
<dbReference type="InterPro" id="IPR003342">
    <property type="entry name" value="ArnT-like_N"/>
</dbReference>
<comment type="pathway">
    <text evidence="2">Protein modification; protein glycosylation.</text>
</comment>
<dbReference type="GO" id="GO:0016020">
    <property type="term" value="C:membrane"/>
    <property type="evidence" value="ECO:0007669"/>
    <property type="project" value="InterPro"/>
</dbReference>
<keyword evidence="4" id="KW-0328">Glycosyltransferase</keyword>
<evidence type="ECO:0000256" key="9">
    <source>
        <dbReference type="ARBA" id="ARBA00039583"/>
    </source>
</evidence>
<comment type="similarity">
    <text evidence="3">Belongs to the glycosyltransferase 39 family.</text>
</comment>
<evidence type="ECO:0000313" key="13">
    <source>
        <dbReference type="Proteomes" id="UP001152888"/>
    </source>
</evidence>
<evidence type="ECO:0000256" key="1">
    <source>
        <dbReference type="ARBA" id="ARBA00004127"/>
    </source>
</evidence>
<dbReference type="EMBL" id="CAKOFQ010008906">
    <property type="protein sequence ID" value="CAH2016465.1"/>
    <property type="molecule type" value="Genomic_DNA"/>
</dbReference>
<dbReference type="PANTHER" id="PTHR10050">
    <property type="entry name" value="DOLICHYL-PHOSPHATE-MANNOSE--PROTEIN MANNOSYLTRANSFERASE"/>
    <property type="match status" value="1"/>
</dbReference>
<gene>
    <name evidence="12" type="ORF">ACAOBT_LOCUS35381</name>
</gene>
<keyword evidence="6 10" id="KW-0812">Transmembrane</keyword>
<dbReference type="GO" id="GO:0005783">
    <property type="term" value="C:endoplasmic reticulum"/>
    <property type="evidence" value="ECO:0007669"/>
    <property type="project" value="TreeGrafter"/>
</dbReference>
<comment type="caution">
    <text evidence="12">The sequence shown here is derived from an EMBL/GenBank/DDBJ whole genome shotgun (WGS) entry which is preliminary data.</text>
</comment>
<proteinExistence type="inferred from homology"/>
<evidence type="ECO:0000256" key="8">
    <source>
        <dbReference type="ARBA" id="ARBA00023136"/>
    </source>
</evidence>
<evidence type="ECO:0000256" key="2">
    <source>
        <dbReference type="ARBA" id="ARBA00004922"/>
    </source>
</evidence>
<accession>A0A9P0QBE3</accession>
<name>A0A9P0QBE3_ACAOB</name>
<feature type="domain" description="ArnT-like N-terminal" evidence="11">
    <location>
        <begin position="5"/>
        <end position="81"/>
    </location>
</feature>
<evidence type="ECO:0000256" key="7">
    <source>
        <dbReference type="ARBA" id="ARBA00022989"/>
    </source>
</evidence>
<dbReference type="PANTHER" id="PTHR10050:SF46">
    <property type="entry name" value="PROTEIN O-MANNOSYL-TRANSFERASE 2"/>
    <property type="match status" value="1"/>
</dbReference>
<keyword evidence="7 10" id="KW-1133">Transmembrane helix</keyword>
<feature type="transmembrane region" description="Helical" evidence="10">
    <location>
        <begin position="40"/>
        <end position="59"/>
    </location>
</feature>
<dbReference type="Pfam" id="PF02366">
    <property type="entry name" value="PMT"/>
    <property type="match status" value="1"/>
</dbReference>
<evidence type="ECO:0000256" key="10">
    <source>
        <dbReference type="SAM" id="Phobius"/>
    </source>
</evidence>
<organism evidence="12 13">
    <name type="scientific">Acanthoscelides obtectus</name>
    <name type="common">Bean weevil</name>
    <name type="synonym">Bruchus obtectus</name>
    <dbReference type="NCBI Taxonomy" id="200917"/>
    <lineage>
        <taxon>Eukaryota</taxon>
        <taxon>Metazoa</taxon>
        <taxon>Ecdysozoa</taxon>
        <taxon>Arthropoda</taxon>
        <taxon>Hexapoda</taxon>
        <taxon>Insecta</taxon>
        <taxon>Pterygota</taxon>
        <taxon>Neoptera</taxon>
        <taxon>Endopterygota</taxon>
        <taxon>Coleoptera</taxon>
        <taxon>Polyphaga</taxon>
        <taxon>Cucujiformia</taxon>
        <taxon>Chrysomeloidea</taxon>
        <taxon>Chrysomelidae</taxon>
        <taxon>Bruchinae</taxon>
        <taxon>Bruchini</taxon>
        <taxon>Acanthoscelides</taxon>
    </lineage>
</organism>